<dbReference type="RefSeq" id="WP_079422198.1">
    <property type="nucleotide sequence ID" value="NZ_MZGV01000005.1"/>
</dbReference>
<sequence length="561" mass="66034">MDRKWWKEGVAYQAYVRSFNDSDGDGIGDLRGIIEKLDYLKDLGIDMLYLNPINKSPNEDNGYDISDFKDIMDEFGTLSDFDELVRELHQRDMKLIMDLVINHSSDEHPWFIESRKSKDNPYRDYYIWHSGRNGTPPNNWGCFFGGSAWEYDETSGEYYLHIFSKKQPDFNWRNKNLREEMKGVIRYWIDRGADGFRMDAINHLEKDHSFPNGIVREGEVYGDFIKYVQNLPEVHGYLKELRKEVFNSGYHVVIGETGGINHENAFIYTGKDRNELDMIFHFDMHSVGRGERPWERKPIDLIQDIKKKMSGWQLRQEEEGWCPLFYSNHDTTRTVSRMGDDEKYWRESAKMLATLQFTQKGTPFVYYGDEIGMTNAKGFELKDYRDPSAFIKHRELVEAGLVSEENYLLGLYYTSRDNSRTPMQWDDSQTAGFSTGTPWIKVNPNYKKINVKDQLQDQQSILMYYKALIALRKDNPALVYGNFIELNKEHNKIYSYIRELNDSRMLIVVNFFSNEPIFEIPKNVHLEHSKLLLSNYKVEAGGQDNKAAFKLRPYEARIYRL</sequence>
<dbReference type="InterPro" id="IPR032091">
    <property type="entry name" value="Malt_amylase-like_C"/>
</dbReference>
<evidence type="ECO:0000313" key="6">
    <source>
        <dbReference type="Proteomes" id="UP000190080"/>
    </source>
</evidence>
<evidence type="ECO:0000256" key="1">
    <source>
        <dbReference type="ARBA" id="ARBA00008061"/>
    </source>
</evidence>
<dbReference type="InterPro" id="IPR006047">
    <property type="entry name" value="GH13_cat_dom"/>
</dbReference>
<dbReference type="STRING" id="1450648.CLORY_07600"/>
<gene>
    <name evidence="5" type="primary">malL_1</name>
    <name evidence="5" type="ORF">CLORY_07600</name>
</gene>
<dbReference type="Gene3D" id="3.20.20.80">
    <property type="entry name" value="Glycosidases"/>
    <property type="match status" value="1"/>
</dbReference>
<dbReference type="InterPro" id="IPR013780">
    <property type="entry name" value="Glyco_hydro_b"/>
</dbReference>
<organism evidence="5 6">
    <name type="scientific">Clostridium oryzae</name>
    <dbReference type="NCBI Taxonomy" id="1450648"/>
    <lineage>
        <taxon>Bacteria</taxon>
        <taxon>Bacillati</taxon>
        <taxon>Bacillota</taxon>
        <taxon>Clostridia</taxon>
        <taxon>Eubacteriales</taxon>
        <taxon>Clostridiaceae</taxon>
        <taxon>Clostridium</taxon>
    </lineage>
</organism>
<dbReference type="Gene3D" id="2.60.40.1180">
    <property type="entry name" value="Golgi alpha-mannosidase II"/>
    <property type="match status" value="1"/>
</dbReference>
<dbReference type="PANTHER" id="PTHR10357:SF184">
    <property type="entry name" value="OLIGO-1,6-GLUCOSIDASE 1"/>
    <property type="match status" value="1"/>
</dbReference>
<dbReference type="Gene3D" id="3.90.400.10">
    <property type="entry name" value="Oligo-1,6-glucosidase, Domain 2"/>
    <property type="match status" value="1"/>
</dbReference>
<dbReference type="FunFam" id="3.20.20.80:FF:000064">
    <property type="entry name" value="Oligo-1,6-glucosidase"/>
    <property type="match status" value="1"/>
</dbReference>
<dbReference type="OrthoDB" id="9805159at2"/>
<proteinExistence type="inferred from homology"/>
<dbReference type="Proteomes" id="UP000190080">
    <property type="component" value="Unassembled WGS sequence"/>
</dbReference>
<evidence type="ECO:0000256" key="3">
    <source>
        <dbReference type="ARBA" id="ARBA00023295"/>
    </source>
</evidence>
<dbReference type="GO" id="GO:0004556">
    <property type="term" value="F:alpha-amylase activity"/>
    <property type="evidence" value="ECO:0007669"/>
    <property type="project" value="TreeGrafter"/>
</dbReference>
<evidence type="ECO:0000259" key="4">
    <source>
        <dbReference type="SMART" id="SM00642"/>
    </source>
</evidence>
<reference evidence="5 6" key="1">
    <citation type="submission" date="2017-03" db="EMBL/GenBank/DDBJ databases">
        <title>Genome sequence of Clostridium oryzae DSM 28571.</title>
        <authorList>
            <person name="Poehlein A."/>
            <person name="Daniel R."/>
        </authorList>
    </citation>
    <scope>NUCLEOTIDE SEQUENCE [LARGE SCALE GENOMIC DNA]</scope>
    <source>
        <strain evidence="5 6">DSM 28571</strain>
    </source>
</reference>
<keyword evidence="6" id="KW-1185">Reference proteome</keyword>
<dbReference type="EC" id="3.2.1.10" evidence="5"/>
<dbReference type="CDD" id="cd11333">
    <property type="entry name" value="AmyAc_SI_OligoGlu_DGase"/>
    <property type="match status" value="1"/>
</dbReference>
<dbReference type="FunFam" id="2.60.40.1180:FF:000007">
    <property type="entry name" value="Sucrose isomerase"/>
    <property type="match status" value="1"/>
</dbReference>
<dbReference type="Pfam" id="PF16657">
    <property type="entry name" value="Malt_amylase_C"/>
    <property type="match status" value="1"/>
</dbReference>
<evidence type="ECO:0000256" key="2">
    <source>
        <dbReference type="ARBA" id="ARBA00022801"/>
    </source>
</evidence>
<keyword evidence="3 5" id="KW-0326">Glycosidase</keyword>
<dbReference type="SMART" id="SM00642">
    <property type="entry name" value="Aamy"/>
    <property type="match status" value="1"/>
</dbReference>
<comment type="caution">
    <text evidence="5">The sequence shown here is derived from an EMBL/GenBank/DDBJ whole genome shotgun (WGS) entry which is preliminary data.</text>
</comment>
<name>A0A1V4IWN9_9CLOT</name>
<dbReference type="PANTHER" id="PTHR10357">
    <property type="entry name" value="ALPHA-AMYLASE FAMILY MEMBER"/>
    <property type="match status" value="1"/>
</dbReference>
<dbReference type="SUPFAM" id="SSF51011">
    <property type="entry name" value="Glycosyl hydrolase domain"/>
    <property type="match status" value="1"/>
</dbReference>
<dbReference type="EMBL" id="MZGV01000005">
    <property type="protein sequence ID" value="OPJ64195.1"/>
    <property type="molecule type" value="Genomic_DNA"/>
</dbReference>
<dbReference type="FunFam" id="3.90.400.10:FF:000002">
    <property type="entry name" value="Sucrose isomerase"/>
    <property type="match status" value="1"/>
</dbReference>
<feature type="domain" description="Glycosyl hydrolase family 13 catalytic" evidence="4">
    <location>
        <begin position="13"/>
        <end position="420"/>
    </location>
</feature>
<dbReference type="InterPro" id="IPR017853">
    <property type="entry name" value="GH"/>
</dbReference>
<dbReference type="InterPro" id="IPR045857">
    <property type="entry name" value="O16G_dom_2"/>
</dbReference>
<dbReference type="GO" id="GO:0009313">
    <property type="term" value="P:oligosaccharide catabolic process"/>
    <property type="evidence" value="ECO:0007669"/>
    <property type="project" value="TreeGrafter"/>
</dbReference>
<accession>A0A1V4IWN9</accession>
<dbReference type="SUPFAM" id="SSF51445">
    <property type="entry name" value="(Trans)glycosidases"/>
    <property type="match status" value="1"/>
</dbReference>
<dbReference type="GO" id="GO:0004574">
    <property type="term" value="F:oligo-1,6-glucosidase activity"/>
    <property type="evidence" value="ECO:0007669"/>
    <property type="project" value="UniProtKB-EC"/>
</dbReference>
<comment type="similarity">
    <text evidence="1">Belongs to the glycosyl hydrolase 13 family.</text>
</comment>
<evidence type="ECO:0000313" key="5">
    <source>
        <dbReference type="EMBL" id="OPJ64195.1"/>
    </source>
</evidence>
<protein>
    <submittedName>
        <fullName evidence="5">Oligo-1,6-glucosidase</fullName>
        <ecNumber evidence="5">3.2.1.10</ecNumber>
    </submittedName>
</protein>
<dbReference type="AlphaFoldDB" id="A0A1V4IWN9"/>
<dbReference type="Pfam" id="PF00128">
    <property type="entry name" value="Alpha-amylase"/>
    <property type="match status" value="1"/>
</dbReference>
<keyword evidence="2 5" id="KW-0378">Hydrolase</keyword>